<accession>E1YKP2</accession>
<organism evidence="1">
    <name type="scientific">uncultured Desulfobacterium sp</name>
    <dbReference type="NCBI Taxonomy" id="201089"/>
    <lineage>
        <taxon>Bacteria</taxon>
        <taxon>Pseudomonadati</taxon>
        <taxon>Thermodesulfobacteriota</taxon>
        <taxon>Desulfobacteria</taxon>
        <taxon>Desulfobacterales</taxon>
        <taxon>Desulfobacteriaceae</taxon>
        <taxon>Desulfobacterium</taxon>
        <taxon>environmental samples</taxon>
    </lineage>
</organism>
<dbReference type="SUPFAM" id="SSF56925">
    <property type="entry name" value="OMPA-like"/>
    <property type="match status" value="1"/>
</dbReference>
<name>E1YKP2_9BACT</name>
<gene>
    <name evidence="1" type="ORF">N47_E41870</name>
</gene>
<dbReference type="Pfam" id="PF09411">
    <property type="entry name" value="PagL"/>
    <property type="match status" value="1"/>
</dbReference>
<dbReference type="EMBL" id="FR695877">
    <property type="protein sequence ID" value="CBX30675.1"/>
    <property type="molecule type" value="Genomic_DNA"/>
</dbReference>
<dbReference type="InterPro" id="IPR018550">
    <property type="entry name" value="Lipid-A_deacylase-rel"/>
</dbReference>
<proteinExistence type="predicted"/>
<evidence type="ECO:0000313" key="1">
    <source>
        <dbReference type="EMBL" id="CBX30675.1"/>
    </source>
</evidence>
<dbReference type="InterPro" id="IPR011250">
    <property type="entry name" value="OMP/PagP_B-barrel"/>
</dbReference>
<evidence type="ECO:0008006" key="2">
    <source>
        <dbReference type="Google" id="ProtNLM"/>
    </source>
</evidence>
<dbReference type="AlphaFoldDB" id="E1YKP2"/>
<sequence>MFSPERQEMDYLQTNLRIGLILSDLQDPKYFFRGNWEGIFEITYSDVEGRTDGYFGGGAILLRYNILSLESRRVYPFIHLGAGIVYNDLYKDRSQGVIGQSIEFTLRGGVGIRLKITDCWSIDLEGAYEHISNAGLADRNAGLNAVGGFVGITMYFDWLTGKP</sequence>
<protein>
    <recommendedName>
        <fullName evidence="2">Acyloxyacyl hydrolase</fullName>
    </recommendedName>
</protein>
<dbReference type="Gene3D" id="2.40.160.20">
    <property type="match status" value="1"/>
</dbReference>
<reference evidence="1" key="1">
    <citation type="journal article" date="2011" name="Environ. Microbiol.">
        <title>Genomic insights into the metabolic potential of the polycyclic aromatic hydrocarbon degrading sulfate-reducing Deltaproteobacterium N47.</title>
        <authorList>
            <person name="Bergmann F."/>
            <person name="Selesi D."/>
            <person name="Weinmaier T."/>
            <person name="Tischler P."/>
            <person name="Rattei T."/>
            <person name="Meckenstock R.U."/>
        </authorList>
    </citation>
    <scope>NUCLEOTIDE SEQUENCE</scope>
</reference>